<evidence type="ECO:0000313" key="4">
    <source>
        <dbReference type="Proteomes" id="UP001061958"/>
    </source>
</evidence>
<dbReference type="PANTHER" id="PTHR48153">
    <property type="entry name" value="UFM1-SPECIFIC PROTEASE 2"/>
    <property type="match status" value="1"/>
</dbReference>
<evidence type="ECO:0000256" key="1">
    <source>
        <dbReference type="ARBA" id="ARBA00022801"/>
    </source>
</evidence>
<accession>A0A9C7PVS7</accession>
<dbReference type="SUPFAM" id="SSF54001">
    <property type="entry name" value="Cysteine proteinases"/>
    <property type="match status" value="1"/>
</dbReference>
<dbReference type="Gene3D" id="3.90.70.130">
    <property type="match status" value="1"/>
</dbReference>
<comment type="caution">
    <text evidence="3">The sequence shown here is derived from an EMBL/GenBank/DDBJ whole genome shotgun (WGS) entry which is preliminary data.</text>
</comment>
<dbReference type="Pfam" id="PF07910">
    <property type="entry name" value="Peptidase_C78"/>
    <property type="match status" value="1"/>
</dbReference>
<dbReference type="EMBL" id="BQMJ01000024">
    <property type="protein sequence ID" value="GJQ11421.1"/>
    <property type="molecule type" value="Genomic_DNA"/>
</dbReference>
<organism evidence="3 4">
    <name type="scientific">Galdieria partita</name>
    <dbReference type="NCBI Taxonomy" id="83374"/>
    <lineage>
        <taxon>Eukaryota</taxon>
        <taxon>Rhodophyta</taxon>
        <taxon>Bangiophyceae</taxon>
        <taxon>Galdieriales</taxon>
        <taxon>Galdieriaceae</taxon>
        <taxon>Galdieria</taxon>
    </lineage>
</organism>
<reference evidence="3" key="1">
    <citation type="journal article" date="2022" name="Proc. Natl. Acad. Sci. U.S.A.">
        <title>Life cycle and functional genomics of the unicellular red alga Galdieria for elucidating algal and plant evolution and industrial use.</title>
        <authorList>
            <person name="Hirooka S."/>
            <person name="Itabashi T."/>
            <person name="Ichinose T.M."/>
            <person name="Onuma R."/>
            <person name="Fujiwara T."/>
            <person name="Yamashita S."/>
            <person name="Jong L.W."/>
            <person name="Tomita R."/>
            <person name="Iwane A.H."/>
            <person name="Miyagishima S.Y."/>
        </authorList>
    </citation>
    <scope>NUCLEOTIDE SEQUENCE</scope>
    <source>
        <strain evidence="3">NBRC 102759</strain>
    </source>
</reference>
<reference evidence="3" key="2">
    <citation type="submission" date="2022-01" db="EMBL/GenBank/DDBJ databases">
        <authorList>
            <person name="Hirooka S."/>
            <person name="Miyagishima S.Y."/>
        </authorList>
    </citation>
    <scope>NUCLEOTIDE SEQUENCE</scope>
    <source>
        <strain evidence="3">NBRC 102759</strain>
    </source>
</reference>
<dbReference type="OrthoDB" id="3678at2759"/>
<dbReference type="InterPro" id="IPR012462">
    <property type="entry name" value="UFSP1/2_DUB_cat"/>
</dbReference>
<evidence type="ECO:0000259" key="2">
    <source>
        <dbReference type="Pfam" id="PF07910"/>
    </source>
</evidence>
<name>A0A9C7PVS7_9RHOD</name>
<keyword evidence="4" id="KW-1185">Reference proteome</keyword>
<proteinExistence type="predicted"/>
<keyword evidence="1" id="KW-0378">Hydrolase</keyword>
<protein>
    <recommendedName>
        <fullName evidence="2">UFSP1/2/DUB catalytic domain-containing protein</fullName>
    </recommendedName>
</protein>
<feature type="domain" description="UFSP1/2/DUB catalytic" evidence="2">
    <location>
        <begin position="421"/>
        <end position="604"/>
    </location>
</feature>
<evidence type="ECO:0000313" key="3">
    <source>
        <dbReference type="EMBL" id="GJQ11421.1"/>
    </source>
</evidence>
<dbReference type="GO" id="GO:0071567">
    <property type="term" value="F:deUFMylase activity"/>
    <property type="evidence" value="ECO:0007669"/>
    <property type="project" value="TreeGrafter"/>
</dbReference>
<sequence>MRQLVIRNSVKQTLKQWKDEIGSANTHKSLHKNVAVVGWLVGVADRETIQVWHLVQNSPFTSPFDVQHIDRTLLKDVGFYSSALPGPHIQLLGPIYVSCGRYKEGTATELLSRSLDKTCSMFIVESCSMYDIEKESFYVKDFSSSLWVISQSETLSETCMESDWYCFYTQLKLPCLFSGTRKDGHCSVNYWRGLWENFESRMELLSVANHDFKLLCHYMEFECLQLAKSVGLSSIGQLNGIDIRELEKYIEMIPILCRCSFISSENVIQGVTVAYEKQQDKCERMPFSLQVCCLLYPRDGVDVLIQSLKNQLCNQFKYLTLVLEEFPLEWKIFKPTSLLFPVAGLLPYSNQNGIENHERIRRKHHEAFYVDNLFPYFRFAVALFSWKESKEDLSIHTRHLLDVHKNLIKKKKKSSQNEIIQRLVKGSYQYFHYMQDGIQDKGWGCAYRSLQTIISWFRLQGYTNQNIPTHQQIQELLVEMGDKETSFIDSKQWIGATEVCYVLQHYLGIESKILFVSSGAQIDNYARQIMQHFELESTPVMIGGGVLAYTLLGIEYNESTGKVQYLILDPHYMGEDHMEVIIHKNGCSWKDSNIFHKDAFYNLCMPMRPKNVF</sequence>
<dbReference type="Proteomes" id="UP001061958">
    <property type="component" value="Unassembled WGS sequence"/>
</dbReference>
<dbReference type="AlphaFoldDB" id="A0A9C7PVS7"/>
<dbReference type="InterPro" id="IPR038765">
    <property type="entry name" value="Papain-like_cys_pep_sf"/>
</dbReference>
<gene>
    <name evidence="3" type="ORF">GpartN1_g3212.t1</name>
</gene>
<dbReference type="PANTHER" id="PTHR48153:SF2">
    <property type="entry name" value="UFM1-SPECIFIC PROTEASE 2"/>
    <property type="match status" value="1"/>
</dbReference>